<dbReference type="GO" id="GO:0004252">
    <property type="term" value="F:serine-type endopeptidase activity"/>
    <property type="evidence" value="ECO:0007669"/>
    <property type="project" value="InterPro"/>
</dbReference>
<comment type="similarity">
    <text evidence="8">Belongs to the peptidase S1 family. CLIP subfamily.</text>
</comment>
<keyword evidence="13" id="KW-1185">Reference proteome</keyword>
<evidence type="ECO:0000313" key="12">
    <source>
        <dbReference type="EnsemblMetazoa" id="ACHR008708-PA"/>
    </source>
</evidence>
<keyword evidence="9" id="KW-0812">Transmembrane</keyword>
<accession>A0A182KD71</accession>
<dbReference type="Pfam" id="PF00089">
    <property type="entry name" value="Trypsin"/>
    <property type="match status" value="2"/>
</dbReference>
<dbReference type="InterPro" id="IPR001254">
    <property type="entry name" value="Trypsin_dom"/>
</dbReference>
<evidence type="ECO:0000256" key="1">
    <source>
        <dbReference type="ARBA" id="ARBA00004613"/>
    </source>
</evidence>
<dbReference type="STRING" id="43041.A0A182KD71"/>
<feature type="domain" description="Peptidase S1" evidence="11">
    <location>
        <begin position="57"/>
        <end position="292"/>
    </location>
</feature>
<dbReference type="GO" id="GO:0005576">
    <property type="term" value="C:extracellular region"/>
    <property type="evidence" value="ECO:0007669"/>
    <property type="project" value="UniProtKB-SubCell"/>
</dbReference>
<keyword evidence="9" id="KW-0472">Membrane</keyword>
<reference evidence="13" key="1">
    <citation type="submission" date="2013-03" db="EMBL/GenBank/DDBJ databases">
        <title>The Genome Sequence of Anopheles christyi ACHKN1017.</title>
        <authorList>
            <consortium name="The Broad Institute Genomics Platform"/>
            <person name="Neafsey D.E."/>
            <person name="Besansky N."/>
            <person name="Walker B."/>
            <person name="Young S.K."/>
            <person name="Zeng Q."/>
            <person name="Gargeya S."/>
            <person name="Fitzgerald M."/>
            <person name="Haas B."/>
            <person name="Abouelleil A."/>
            <person name="Allen A.W."/>
            <person name="Alvarado L."/>
            <person name="Arachchi H.M."/>
            <person name="Berlin A.M."/>
            <person name="Chapman S.B."/>
            <person name="Gainer-Dewar J."/>
            <person name="Goldberg J."/>
            <person name="Griggs A."/>
            <person name="Gujja S."/>
            <person name="Hansen M."/>
            <person name="Howarth C."/>
            <person name="Imamovic A."/>
            <person name="Ireland A."/>
            <person name="Larimer J."/>
            <person name="McCowan C."/>
            <person name="Murphy C."/>
            <person name="Pearson M."/>
            <person name="Poon T.W."/>
            <person name="Priest M."/>
            <person name="Roberts A."/>
            <person name="Saif S."/>
            <person name="Shea T."/>
            <person name="Sisk P."/>
            <person name="Sykes S."/>
            <person name="Wortman J."/>
            <person name="Nusbaum C."/>
            <person name="Birren B."/>
        </authorList>
    </citation>
    <scope>NUCLEOTIDE SEQUENCE [LARGE SCALE GENOMIC DNA]</scope>
    <source>
        <strain evidence="13">ACHKN1017</strain>
    </source>
</reference>
<keyword evidence="4 10" id="KW-0732">Signal</keyword>
<keyword evidence="7" id="KW-0325">Glycoprotein</keyword>
<keyword evidence="6" id="KW-1015">Disulfide bond</keyword>
<evidence type="ECO:0000256" key="8">
    <source>
        <dbReference type="ARBA" id="ARBA00024195"/>
    </source>
</evidence>
<proteinExistence type="inferred from homology"/>
<comment type="subcellular location">
    <subcellularLocation>
        <location evidence="1">Secreted</location>
    </subcellularLocation>
</comment>
<dbReference type="Proteomes" id="UP000075881">
    <property type="component" value="Unassembled WGS sequence"/>
</dbReference>
<dbReference type="SMART" id="SM00020">
    <property type="entry name" value="Tryp_SPc"/>
    <property type="match status" value="2"/>
</dbReference>
<evidence type="ECO:0000256" key="5">
    <source>
        <dbReference type="ARBA" id="ARBA00022859"/>
    </source>
</evidence>
<keyword evidence="5" id="KW-0391">Immunity</keyword>
<feature type="signal peptide" evidence="10">
    <location>
        <begin position="1"/>
        <end position="19"/>
    </location>
</feature>
<keyword evidence="3" id="KW-0399">Innate immunity</keyword>
<evidence type="ECO:0000256" key="4">
    <source>
        <dbReference type="ARBA" id="ARBA00022729"/>
    </source>
</evidence>
<evidence type="ECO:0000256" key="7">
    <source>
        <dbReference type="ARBA" id="ARBA00023180"/>
    </source>
</evidence>
<dbReference type="GO" id="GO:0006508">
    <property type="term" value="P:proteolysis"/>
    <property type="evidence" value="ECO:0007669"/>
    <property type="project" value="InterPro"/>
</dbReference>
<feature type="chain" id="PRO_5008125449" description="Peptidase S1 domain-containing protein" evidence="10">
    <location>
        <begin position="20"/>
        <end position="565"/>
    </location>
</feature>
<keyword evidence="2" id="KW-0964">Secreted</keyword>
<evidence type="ECO:0000256" key="10">
    <source>
        <dbReference type="SAM" id="SignalP"/>
    </source>
</evidence>
<feature type="transmembrane region" description="Helical" evidence="9">
    <location>
        <begin position="300"/>
        <end position="320"/>
    </location>
</feature>
<dbReference type="PANTHER" id="PTHR24256">
    <property type="entry name" value="TRYPTASE-RELATED"/>
    <property type="match status" value="1"/>
</dbReference>
<dbReference type="SUPFAM" id="SSF50494">
    <property type="entry name" value="Trypsin-like serine proteases"/>
    <property type="match status" value="2"/>
</dbReference>
<name>A0A182KD71_9DIPT</name>
<dbReference type="VEuPathDB" id="VectorBase:ACHR008708"/>
<dbReference type="InterPro" id="IPR051487">
    <property type="entry name" value="Ser/Thr_Proteases_Immune/Dev"/>
</dbReference>
<organism evidence="12 13">
    <name type="scientific">Anopheles christyi</name>
    <dbReference type="NCBI Taxonomy" id="43041"/>
    <lineage>
        <taxon>Eukaryota</taxon>
        <taxon>Metazoa</taxon>
        <taxon>Ecdysozoa</taxon>
        <taxon>Arthropoda</taxon>
        <taxon>Hexapoda</taxon>
        <taxon>Insecta</taxon>
        <taxon>Pterygota</taxon>
        <taxon>Neoptera</taxon>
        <taxon>Endopterygota</taxon>
        <taxon>Diptera</taxon>
        <taxon>Nematocera</taxon>
        <taxon>Culicoidea</taxon>
        <taxon>Culicidae</taxon>
        <taxon>Anophelinae</taxon>
        <taxon>Anopheles</taxon>
    </lineage>
</organism>
<dbReference type="InterPro" id="IPR043504">
    <property type="entry name" value="Peptidase_S1_PA_chymotrypsin"/>
</dbReference>
<reference evidence="12" key="2">
    <citation type="submission" date="2020-05" db="UniProtKB">
        <authorList>
            <consortium name="EnsemblMetazoa"/>
        </authorList>
    </citation>
    <scope>IDENTIFICATION</scope>
    <source>
        <strain evidence="12">ACHKN1017</strain>
    </source>
</reference>
<evidence type="ECO:0000256" key="6">
    <source>
        <dbReference type="ARBA" id="ARBA00023157"/>
    </source>
</evidence>
<sequence>MKVSVAVVVLSTLCVSALGGVVLEDVERASDIIPDIEPLESPDEQQSRNEEEENKLLTYGYLAFSGQFPYHAEVRIKPKSLTYFHTCAGSLITLKYILTTAACLYPWVHEDNIEYAFVTLGSLFDDNPQGDQRINFTGNEIKTHPFYEYPNYELYNIATIRLDCPATPNKYVQPIRMPRISDFRTYEMMEGTATGAAFVGGLKYLRNQVMSNADCQQEILPAYIISAQHLCTNSYIGGVFCNREYGSSLTIEDENGRVLVGFTDHVFGCSSNYPTRHVRISYFRDWIQMNSDYVFELMKASIAVVVCFAALSFSVIVVLAQSQNRLSTDGYLAFPGQFPYHAELRIKPKNNNNVRTCGGILITQRFLLTTAACVRYEPNNIEYAYATLGSVVNGDTQWQQHINFTGNGMRYHLSSVGAMYGHYDIGTIGLERPATLNQYVQLIRLPRLSDTRTFAMMEGTAASGRGGDGLRYLRNQVMTNEDCHQAIQPLYNISDQHICTDTWKGGAFCLRNTGSALTVVDENGPLLVGVGNLIVHCDYNYPIRHMRVSYFLEWIQLYSDYKFEP</sequence>
<dbReference type="Gene3D" id="2.40.10.10">
    <property type="entry name" value="Trypsin-like serine proteases"/>
    <property type="match status" value="2"/>
</dbReference>
<evidence type="ECO:0000313" key="13">
    <source>
        <dbReference type="Proteomes" id="UP000075881"/>
    </source>
</evidence>
<dbReference type="AlphaFoldDB" id="A0A182KD71"/>
<evidence type="ECO:0000256" key="2">
    <source>
        <dbReference type="ARBA" id="ARBA00022525"/>
    </source>
</evidence>
<evidence type="ECO:0000256" key="9">
    <source>
        <dbReference type="SAM" id="Phobius"/>
    </source>
</evidence>
<dbReference type="GO" id="GO:0045087">
    <property type="term" value="P:innate immune response"/>
    <property type="evidence" value="ECO:0007669"/>
    <property type="project" value="UniProtKB-KW"/>
</dbReference>
<feature type="domain" description="Peptidase S1" evidence="11">
    <location>
        <begin position="327"/>
        <end position="560"/>
    </location>
</feature>
<evidence type="ECO:0000259" key="11">
    <source>
        <dbReference type="PROSITE" id="PS50240"/>
    </source>
</evidence>
<dbReference type="EnsemblMetazoa" id="ACHR008708-RA">
    <property type="protein sequence ID" value="ACHR008708-PA"/>
    <property type="gene ID" value="ACHR008708"/>
</dbReference>
<evidence type="ECO:0000256" key="3">
    <source>
        <dbReference type="ARBA" id="ARBA00022588"/>
    </source>
</evidence>
<dbReference type="InterPro" id="IPR009003">
    <property type="entry name" value="Peptidase_S1_PA"/>
</dbReference>
<keyword evidence="9" id="KW-1133">Transmembrane helix</keyword>
<dbReference type="PROSITE" id="PS50240">
    <property type="entry name" value="TRYPSIN_DOM"/>
    <property type="match status" value="2"/>
</dbReference>
<protein>
    <recommendedName>
        <fullName evidence="11">Peptidase S1 domain-containing protein</fullName>
    </recommendedName>
</protein>